<sequence length="537" mass="60845">MDTASLACAAVTLALLVLLQRLVRRLRDPFAGDAARRAAFEAFPSPFMFSLPLLGDLPRMLAPGGTVLVNGVRMFRCGPSFRFWCGNLPFVVLSRPEDYEVIMGSGRFNNKPRPIYRAVEAFFGSGLATINGDLWRLHRKHITHAFHFRILERYVAVFERKARMLVEDKLRPMADGATTLNVFPQFAFVTNETIFETAFGLDETANKAIDPAYRQRFVDAMEFAFGQMQARVLKPWLLVDWVYWLTADGRRFFEADRMIDEFAVRVIEDRRLKMKDGSRLASRYSFLDLMMKLEPSEDGADRVLNDMEIRGELRTFISVQQTSATILSFALIVLALNPDIQDRVVEEVLDELGPDGGVAYAPLMGLKYMERVLKETMRMYPVLPAMARECTEDVRVTDGVIPAGCCIAMAPVYTHRQPELWEEPGRFDPDRFLPERCADRHPYSYLPFSAGGRNCIGQKYAMLQMKAVLSALLRAYEVLPGKGCTSMAELDRSLDVTTFLTMPKGFNVRLRPRDLDAAAAPKFTQRLDSAYLLATAR</sequence>
<dbReference type="InterPro" id="IPR050196">
    <property type="entry name" value="Cytochrome_P450_Monoox"/>
</dbReference>
<keyword evidence="7 9" id="KW-0503">Monooxygenase</keyword>
<keyword evidence="3 8" id="KW-0349">Heme</keyword>
<dbReference type="GO" id="GO:0020037">
    <property type="term" value="F:heme binding"/>
    <property type="evidence" value="ECO:0007669"/>
    <property type="project" value="InterPro"/>
</dbReference>
<dbReference type="InterPro" id="IPR017972">
    <property type="entry name" value="Cyt_P450_CS"/>
</dbReference>
<dbReference type="AlphaFoldDB" id="A0AAV7X6V9"/>
<evidence type="ECO:0000256" key="7">
    <source>
        <dbReference type="ARBA" id="ARBA00023033"/>
    </source>
</evidence>
<dbReference type="InterPro" id="IPR002401">
    <property type="entry name" value="Cyt_P450_E_grp-I"/>
</dbReference>
<dbReference type="PANTHER" id="PTHR24291">
    <property type="entry name" value="CYTOCHROME P450 FAMILY 4"/>
    <property type="match status" value="1"/>
</dbReference>
<dbReference type="PROSITE" id="PS00086">
    <property type="entry name" value="CYTOCHROME_P450"/>
    <property type="match status" value="1"/>
</dbReference>
<keyword evidence="5 9" id="KW-0560">Oxidoreductase</keyword>
<comment type="similarity">
    <text evidence="2 9">Belongs to the cytochrome P450 family.</text>
</comment>
<evidence type="ECO:0000256" key="6">
    <source>
        <dbReference type="ARBA" id="ARBA00023004"/>
    </source>
</evidence>
<evidence type="ECO:0000256" key="8">
    <source>
        <dbReference type="PIRSR" id="PIRSR602401-1"/>
    </source>
</evidence>
<evidence type="ECO:0000256" key="5">
    <source>
        <dbReference type="ARBA" id="ARBA00023002"/>
    </source>
</evidence>
<keyword evidence="4 8" id="KW-0479">Metal-binding</keyword>
<comment type="cofactor">
    <cofactor evidence="1 8">
        <name>heme</name>
        <dbReference type="ChEBI" id="CHEBI:30413"/>
    </cofactor>
</comment>
<dbReference type="PANTHER" id="PTHR24291:SF201">
    <property type="entry name" value="CYTOCHROME P450, FAMILY 4, SUBFAMILY B, POLYPEPTIDE 7"/>
    <property type="match status" value="1"/>
</dbReference>
<dbReference type="InterPro" id="IPR001128">
    <property type="entry name" value="Cyt_P450"/>
</dbReference>
<proteinExistence type="inferred from homology"/>
<gene>
    <name evidence="10" type="ORF">ONE63_004673</name>
</gene>
<dbReference type="InterPro" id="IPR036396">
    <property type="entry name" value="Cyt_P450_sf"/>
</dbReference>
<dbReference type="GO" id="GO:0016705">
    <property type="term" value="F:oxidoreductase activity, acting on paired donors, with incorporation or reduction of molecular oxygen"/>
    <property type="evidence" value="ECO:0007669"/>
    <property type="project" value="InterPro"/>
</dbReference>
<protein>
    <recommendedName>
        <fullName evidence="12">Cytochrome P450 4C1-like</fullName>
    </recommendedName>
</protein>
<feature type="binding site" description="axial binding residue" evidence="8">
    <location>
        <position position="455"/>
    </location>
    <ligand>
        <name>heme</name>
        <dbReference type="ChEBI" id="CHEBI:30413"/>
    </ligand>
    <ligandPart>
        <name>Fe</name>
        <dbReference type="ChEBI" id="CHEBI:18248"/>
    </ligandPart>
</feature>
<dbReference type="SUPFAM" id="SSF48264">
    <property type="entry name" value="Cytochrome P450"/>
    <property type="match status" value="1"/>
</dbReference>
<dbReference type="SMR" id="A0AAV7X6V9"/>
<dbReference type="PRINTS" id="PR00385">
    <property type="entry name" value="P450"/>
</dbReference>
<dbReference type="EMBL" id="JAPTSV010000016">
    <property type="protein sequence ID" value="KAJ1519381.1"/>
    <property type="molecule type" value="Genomic_DNA"/>
</dbReference>
<organism evidence="10 11">
    <name type="scientific">Megalurothrips usitatus</name>
    <name type="common">bean blossom thrips</name>
    <dbReference type="NCBI Taxonomy" id="439358"/>
    <lineage>
        <taxon>Eukaryota</taxon>
        <taxon>Metazoa</taxon>
        <taxon>Ecdysozoa</taxon>
        <taxon>Arthropoda</taxon>
        <taxon>Hexapoda</taxon>
        <taxon>Insecta</taxon>
        <taxon>Pterygota</taxon>
        <taxon>Neoptera</taxon>
        <taxon>Paraneoptera</taxon>
        <taxon>Thysanoptera</taxon>
        <taxon>Terebrantia</taxon>
        <taxon>Thripoidea</taxon>
        <taxon>Thripidae</taxon>
        <taxon>Megalurothrips</taxon>
    </lineage>
</organism>
<dbReference type="Proteomes" id="UP001075354">
    <property type="component" value="Chromosome 16"/>
</dbReference>
<dbReference type="GO" id="GO:0004497">
    <property type="term" value="F:monooxygenase activity"/>
    <property type="evidence" value="ECO:0007669"/>
    <property type="project" value="UniProtKB-KW"/>
</dbReference>
<reference evidence="10" key="1">
    <citation type="submission" date="2022-12" db="EMBL/GenBank/DDBJ databases">
        <title>Chromosome-level genome assembly of the bean flower thrips Megalurothrips usitatus.</title>
        <authorList>
            <person name="Ma L."/>
            <person name="Liu Q."/>
            <person name="Li H."/>
            <person name="Cai W."/>
        </authorList>
    </citation>
    <scope>NUCLEOTIDE SEQUENCE</scope>
    <source>
        <strain evidence="10">Cailab_2022a</strain>
    </source>
</reference>
<evidence type="ECO:0000256" key="4">
    <source>
        <dbReference type="ARBA" id="ARBA00022723"/>
    </source>
</evidence>
<dbReference type="GO" id="GO:0005506">
    <property type="term" value="F:iron ion binding"/>
    <property type="evidence" value="ECO:0007669"/>
    <property type="project" value="InterPro"/>
</dbReference>
<evidence type="ECO:0000313" key="11">
    <source>
        <dbReference type="Proteomes" id="UP001075354"/>
    </source>
</evidence>
<evidence type="ECO:0000256" key="9">
    <source>
        <dbReference type="RuleBase" id="RU000461"/>
    </source>
</evidence>
<evidence type="ECO:0000256" key="3">
    <source>
        <dbReference type="ARBA" id="ARBA00022617"/>
    </source>
</evidence>
<comment type="caution">
    <text evidence="10">The sequence shown here is derived from an EMBL/GenBank/DDBJ whole genome shotgun (WGS) entry which is preliminary data.</text>
</comment>
<keyword evidence="6 8" id="KW-0408">Iron</keyword>
<evidence type="ECO:0008006" key="12">
    <source>
        <dbReference type="Google" id="ProtNLM"/>
    </source>
</evidence>
<accession>A0AAV7X6V9</accession>
<evidence type="ECO:0000313" key="10">
    <source>
        <dbReference type="EMBL" id="KAJ1519381.1"/>
    </source>
</evidence>
<dbReference type="Gene3D" id="1.10.630.10">
    <property type="entry name" value="Cytochrome P450"/>
    <property type="match status" value="1"/>
</dbReference>
<name>A0AAV7X6V9_9NEOP</name>
<keyword evidence="11" id="KW-1185">Reference proteome</keyword>
<dbReference type="Pfam" id="PF00067">
    <property type="entry name" value="p450"/>
    <property type="match status" value="1"/>
</dbReference>
<dbReference type="PRINTS" id="PR00463">
    <property type="entry name" value="EP450I"/>
</dbReference>
<evidence type="ECO:0000256" key="1">
    <source>
        <dbReference type="ARBA" id="ARBA00001971"/>
    </source>
</evidence>
<evidence type="ECO:0000256" key="2">
    <source>
        <dbReference type="ARBA" id="ARBA00010617"/>
    </source>
</evidence>